<accession>A0A9W4SRR5</accession>
<gene>
    <name evidence="4" type="ORF">FWILDA_LOCUS8970</name>
</gene>
<dbReference type="GO" id="GO:0003723">
    <property type="term" value="F:RNA binding"/>
    <property type="evidence" value="ECO:0007669"/>
    <property type="project" value="UniProtKB-KW"/>
</dbReference>
<reference evidence="4" key="1">
    <citation type="submission" date="2022-08" db="EMBL/GenBank/DDBJ databases">
        <authorList>
            <person name="Kallberg Y."/>
            <person name="Tangrot J."/>
            <person name="Rosling A."/>
        </authorList>
    </citation>
    <scope>NUCLEOTIDE SEQUENCE</scope>
    <source>
        <strain evidence="4">Wild A</strain>
    </source>
</reference>
<evidence type="ECO:0000259" key="3">
    <source>
        <dbReference type="Pfam" id="PF08777"/>
    </source>
</evidence>
<feature type="domain" description="XRRM" evidence="3">
    <location>
        <begin position="33"/>
        <end position="114"/>
    </location>
</feature>
<dbReference type="Gene3D" id="3.30.70.330">
    <property type="match status" value="1"/>
</dbReference>
<dbReference type="Proteomes" id="UP001153678">
    <property type="component" value="Unassembled WGS sequence"/>
</dbReference>
<dbReference type="Pfam" id="PF08777">
    <property type="entry name" value="RRM_3"/>
    <property type="match status" value="1"/>
</dbReference>
<feature type="region of interest" description="Disordered" evidence="2">
    <location>
        <begin position="1"/>
        <end position="23"/>
    </location>
</feature>
<proteinExistence type="predicted"/>
<evidence type="ECO:0000256" key="2">
    <source>
        <dbReference type="SAM" id="MobiDB-lite"/>
    </source>
</evidence>
<organism evidence="4 5">
    <name type="scientific">Funneliformis geosporum</name>
    <dbReference type="NCBI Taxonomy" id="1117311"/>
    <lineage>
        <taxon>Eukaryota</taxon>
        <taxon>Fungi</taxon>
        <taxon>Fungi incertae sedis</taxon>
        <taxon>Mucoromycota</taxon>
        <taxon>Glomeromycotina</taxon>
        <taxon>Glomeromycetes</taxon>
        <taxon>Glomerales</taxon>
        <taxon>Glomeraceae</taxon>
        <taxon>Funneliformis</taxon>
    </lineage>
</organism>
<dbReference type="OrthoDB" id="439993at2759"/>
<keyword evidence="5" id="KW-1185">Reference proteome</keyword>
<comment type="caution">
    <text evidence="4">The sequence shown here is derived from an EMBL/GenBank/DDBJ whole genome shotgun (WGS) entry which is preliminary data.</text>
</comment>
<evidence type="ECO:0000313" key="5">
    <source>
        <dbReference type="Proteomes" id="UP001153678"/>
    </source>
</evidence>
<evidence type="ECO:0000256" key="1">
    <source>
        <dbReference type="ARBA" id="ARBA00022884"/>
    </source>
</evidence>
<dbReference type="EMBL" id="CAMKVN010002019">
    <property type="protein sequence ID" value="CAI2179200.1"/>
    <property type="molecule type" value="Genomic_DNA"/>
</dbReference>
<dbReference type="AlphaFoldDB" id="A0A9W4SRR5"/>
<keyword evidence="1" id="KW-0694">RNA-binding</keyword>
<feature type="region of interest" description="Disordered" evidence="2">
    <location>
        <begin position="124"/>
        <end position="150"/>
    </location>
</feature>
<sequence>MNKIDCWPPKNGESSTAAQKYGERSTCDSSNRVIMLQGLDPNSTQGRIRKAFEDNGLKVTVDYQRDDTIGYVHLHLPMAKEVVHRITSSGGLRVGSEYVVLRALEGTEEVMYWTVYAASNLPTSLRSPGKSKKLHTKGRRKMRSRSYPYPSMDIDEDVDQPFDKALSKLQKKKSSRLKRTIKKSRKIPNNRSAAKQFHMQLKAINMDIDTSNSLVKKEGINSNMSRFLTSSPMIISERLSDYSLQSIQESQSFTDLITTETANSSGMFEISSHSQQFYHRSTRQQSSSSMELRDNVQSSITVGNNDEADEVEKKFKYLSVTSGNELMNKFSSEYY</sequence>
<dbReference type="InterPro" id="IPR014886">
    <property type="entry name" value="La_xRRM"/>
</dbReference>
<evidence type="ECO:0000313" key="4">
    <source>
        <dbReference type="EMBL" id="CAI2179200.1"/>
    </source>
</evidence>
<protein>
    <submittedName>
        <fullName evidence="4">12588_t:CDS:1</fullName>
    </submittedName>
</protein>
<feature type="compositionally biased region" description="Basic residues" evidence="2">
    <location>
        <begin position="129"/>
        <end position="144"/>
    </location>
</feature>
<name>A0A9W4SRR5_9GLOM</name>
<dbReference type="InterPro" id="IPR012677">
    <property type="entry name" value="Nucleotide-bd_a/b_plait_sf"/>
</dbReference>